<evidence type="ECO:0000256" key="1">
    <source>
        <dbReference type="ARBA" id="ARBA00004613"/>
    </source>
</evidence>
<keyword evidence="4" id="KW-0732">Signal</keyword>
<proteinExistence type="inferred from homology"/>
<sequence length="124" mass="13474">MGSRKKISSFNLEDKASKADYQPYGIDFPLGPSGQFSNGKNFIDALGELLKLPLIPAFKNPLTKGPLILHGVDYASGGSGILDETGSISEMETPVQNPGNHFLWLVWLTTITRKKVMATKTLGH</sequence>
<protein>
    <submittedName>
        <fullName evidence="8">Uncharacterized protein</fullName>
    </submittedName>
</protein>
<evidence type="ECO:0000256" key="6">
    <source>
        <dbReference type="ARBA" id="ARBA00022963"/>
    </source>
</evidence>
<dbReference type="GO" id="GO:0016042">
    <property type="term" value="P:lipid catabolic process"/>
    <property type="evidence" value="ECO:0007669"/>
    <property type="project" value="UniProtKB-KW"/>
</dbReference>
<evidence type="ECO:0000256" key="5">
    <source>
        <dbReference type="ARBA" id="ARBA00022801"/>
    </source>
</evidence>
<name>A0A835IFS1_9MAGN</name>
<dbReference type="GO" id="GO:0005576">
    <property type="term" value="C:extracellular region"/>
    <property type="evidence" value="ECO:0007669"/>
    <property type="project" value="UniProtKB-SubCell"/>
</dbReference>
<gene>
    <name evidence="8" type="ORF">IFM89_026234</name>
</gene>
<comment type="similarity">
    <text evidence="2">Belongs to the 'GDSL' lipolytic enzyme family.</text>
</comment>
<comment type="caution">
    <text evidence="8">The sequence shown here is derived from an EMBL/GenBank/DDBJ whole genome shotgun (WGS) entry which is preliminary data.</text>
</comment>
<keyword evidence="3" id="KW-0964">Secreted</keyword>
<dbReference type="InterPro" id="IPR051238">
    <property type="entry name" value="GDSL_esterase/lipase"/>
</dbReference>
<dbReference type="PANTHER" id="PTHR45650">
    <property type="entry name" value="GDSL-LIKE LIPASE/ACYLHYDROLASE-RELATED"/>
    <property type="match status" value="1"/>
</dbReference>
<dbReference type="EMBL" id="JADFTS010000003">
    <property type="protein sequence ID" value="KAF9615768.1"/>
    <property type="molecule type" value="Genomic_DNA"/>
</dbReference>
<evidence type="ECO:0000313" key="9">
    <source>
        <dbReference type="Proteomes" id="UP000631114"/>
    </source>
</evidence>
<keyword evidence="7" id="KW-0443">Lipid metabolism</keyword>
<dbReference type="InterPro" id="IPR036514">
    <property type="entry name" value="SGNH_hydro_sf"/>
</dbReference>
<accession>A0A835IFS1</accession>
<evidence type="ECO:0000313" key="8">
    <source>
        <dbReference type="EMBL" id="KAF9615768.1"/>
    </source>
</evidence>
<keyword evidence="9" id="KW-1185">Reference proteome</keyword>
<keyword evidence="5" id="KW-0378">Hydrolase</keyword>
<dbReference type="PANTHER" id="PTHR45650:SF2">
    <property type="entry name" value="OS06G0560700 PROTEIN"/>
    <property type="match status" value="1"/>
</dbReference>
<dbReference type="OrthoDB" id="1600564at2759"/>
<dbReference type="Gene3D" id="3.40.50.1110">
    <property type="entry name" value="SGNH hydrolase"/>
    <property type="match status" value="1"/>
</dbReference>
<evidence type="ECO:0000256" key="3">
    <source>
        <dbReference type="ARBA" id="ARBA00022525"/>
    </source>
</evidence>
<evidence type="ECO:0000256" key="7">
    <source>
        <dbReference type="ARBA" id="ARBA00023098"/>
    </source>
</evidence>
<keyword evidence="6" id="KW-0442">Lipid degradation</keyword>
<dbReference type="AlphaFoldDB" id="A0A835IFS1"/>
<evidence type="ECO:0000256" key="2">
    <source>
        <dbReference type="ARBA" id="ARBA00008668"/>
    </source>
</evidence>
<dbReference type="GO" id="GO:0016787">
    <property type="term" value="F:hydrolase activity"/>
    <property type="evidence" value="ECO:0007669"/>
    <property type="project" value="UniProtKB-KW"/>
</dbReference>
<reference evidence="8 9" key="1">
    <citation type="submission" date="2020-10" db="EMBL/GenBank/DDBJ databases">
        <title>The Coptis chinensis genome and diversification of protoberbering-type alkaloids.</title>
        <authorList>
            <person name="Wang B."/>
            <person name="Shu S."/>
            <person name="Song C."/>
            <person name="Liu Y."/>
        </authorList>
    </citation>
    <scope>NUCLEOTIDE SEQUENCE [LARGE SCALE GENOMIC DNA]</scope>
    <source>
        <strain evidence="8">HL-2020</strain>
        <tissue evidence="8">Leaf</tissue>
    </source>
</reference>
<organism evidence="8 9">
    <name type="scientific">Coptis chinensis</name>
    <dbReference type="NCBI Taxonomy" id="261450"/>
    <lineage>
        <taxon>Eukaryota</taxon>
        <taxon>Viridiplantae</taxon>
        <taxon>Streptophyta</taxon>
        <taxon>Embryophyta</taxon>
        <taxon>Tracheophyta</taxon>
        <taxon>Spermatophyta</taxon>
        <taxon>Magnoliopsida</taxon>
        <taxon>Ranunculales</taxon>
        <taxon>Ranunculaceae</taxon>
        <taxon>Coptidoideae</taxon>
        <taxon>Coptis</taxon>
    </lineage>
</organism>
<evidence type="ECO:0000256" key="4">
    <source>
        <dbReference type="ARBA" id="ARBA00022729"/>
    </source>
</evidence>
<comment type="subcellular location">
    <subcellularLocation>
        <location evidence="1">Secreted</location>
    </subcellularLocation>
</comment>
<dbReference type="Proteomes" id="UP000631114">
    <property type="component" value="Unassembled WGS sequence"/>
</dbReference>